<keyword evidence="6" id="KW-0067">ATP-binding</keyword>
<dbReference type="Proteomes" id="UP000315003">
    <property type="component" value="Chromosome"/>
</dbReference>
<name>A0A517SUT8_9BACT</name>
<dbReference type="SMART" id="SM00387">
    <property type="entry name" value="HATPase_c"/>
    <property type="match status" value="1"/>
</dbReference>
<dbReference type="GO" id="GO:0004673">
    <property type="term" value="F:protein histidine kinase activity"/>
    <property type="evidence" value="ECO:0007669"/>
    <property type="project" value="UniProtKB-EC"/>
</dbReference>
<dbReference type="PROSITE" id="PS50109">
    <property type="entry name" value="HIS_KIN"/>
    <property type="match status" value="1"/>
</dbReference>
<dbReference type="InterPro" id="IPR036890">
    <property type="entry name" value="HATPase_C_sf"/>
</dbReference>
<evidence type="ECO:0000256" key="5">
    <source>
        <dbReference type="ARBA" id="ARBA00022777"/>
    </source>
</evidence>
<feature type="transmembrane region" description="Helical" evidence="8">
    <location>
        <begin position="71"/>
        <end position="93"/>
    </location>
</feature>
<dbReference type="GO" id="GO:0005524">
    <property type="term" value="F:ATP binding"/>
    <property type="evidence" value="ECO:0007669"/>
    <property type="project" value="UniProtKB-KW"/>
</dbReference>
<dbReference type="Pfam" id="PF13426">
    <property type="entry name" value="PAS_9"/>
    <property type="match status" value="1"/>
</dbReference>
<dbReference type="PRINTS" id="PR00344">
    <property type="entry name" value="BCTRLSENSOR"/>
</dbReference>
<evidence type="ECO:0000313" key="13">
    <source>
        <dbReference type="Proteomes" id="UP000315003"/>
    </source>
</evidence>
<feature type="transmembrane region" description="Helical" evidence="8">
    <location>
        <begin position="40"/>
        <end position="59"/>
    </location>
</feature>
<keyword evidence="8" id="KW-0812">Transmembrane</keyword>
<evidence type="ECO:0000256" key="7">
    <source>
        <dbReference type="ARBA" id="ARBA00023012"/>
    </source>
</evidence>
<dbReference type="PROSITE" id="PS50112">
    <property type="entry name" value="PAS"/>
    <property type="match status" value="1"/>
</dbReference>
<dbReference type="EMBL" id="CP036272">
    <property type="protein sequence ID" value="QDT59892.1"/>
    <property type="molecule type" value="Genomic_DNA"/>
</dbReference>
<dbReference type="PANTHER" id="PTHR43065:SF46">
    <property type="entry name" value="C4-DICARBOXYLATE TRANSPORT SENSOR PROTEIN DCTB"/>
    <property type="match status" value="1"/>
</dbReference>
<feature type="domain" description="PAS" evidence="10">
    <location>
        <begin position="246"/>
        <end position="291"/>
    </location>
</feature>
<proteinExistence type="predicted"/>
<keyword evidence="8" id="KW-1133">Transmembrane helix</keyword>
<keyword evidence="4" id="KW-0547">Nucleotide-binding</keyword>
<dbReference type="PANTHER" id="PTHR43065">
    <property type="entry name" value="SENSOR HISTIDINE KINASE"/>
    <property type="match status" value="1"/>
</dbReference>
<keyword evidence="13" id="KW-1185">Reference proteome</keyword>
<dbReference type="InterPro" id="IPR000014">
    <property type="entry name" value="PAS"/>
</dbReference>
<dbReference type="SMART" id="SM00091">
    <property type="entry name" value="PAS"/>
    <property type="match status" value="2"/>
</dbReference>
<comment type="catalytic activity">
    <reaction evidence="1">
        <text>ATP + protein L-histidine = ADP + protein N-phospho-L-histidine.</text>
        <dbReference type="EC" id="2.7.13.3"/>
    </reaction>
</comment>
<gene>
    <name evidence="12" type="primary">fixL_3</name>
    <name evidence="12" type="ORF">SV7mr_24050</name>
</gene>
<keyword evidence="7" id="KW-0902">Two-component regulatory system</keyword>
<dbReference type="Pfam" id="PF02518">
    <property type="entry name" value="HATPase_c"/>
    <property type="match status" value="1"/>
</dbReference>
<evidence type="ECO:0000256" key="4">
    <source>
        <dbReference type="ARBA" id="ARBA00022741"/>
    </source>
</evidence>
<dbReference type="SUPFAM" id="SSF55874">
    <property type="entry name" value="ATPase domain of HSP90 chaperone/DNA topoisomerase II/histidine kinase"/>
    <property type="match status" value="1"/>
</dbReference>
<keyword evidence="8" id="KW-0472">Membrane</keyword>
<evidence type="ECO:0000259" key="11">
    <source>
        <dbReference type="PROSITE" id="PS50113"/>
    </source>
</evidence>
<dbReference type="OrthoDB" id="229369at2"/>
<evidence type="ECO:0000256" key="2">
    <source>
        <dbReference type="ARBA" id="ARBA00012438"/>
    </source>
</evidence>
<dbReference type="AlphaFoldDB" id="A0A517SUT8"/>
<evidence type="ECO:0000259" key="10">
    <source>
        <dbReference type="PROSITE" id="PS50112"/>
    </source>
</evidence>
<evidence type="ECO:0000259" key="9">
    <source>
        <dbReference type="PROSITE" id="PS50109"/>
    </source>
</evidence>
<evidence type="ECO:0000256" key="1">
    <source>
        <dbReference type="ARBA" id="ARBA00000085"/>
    </source>
</evidence>
<feature type="domain" description="PAC" evidence="11">
    <location>
        <begin position="318"/>
        <end position="372"/>
    </location>
</feature>
<dbReference type="EC" id="2.7.13.3" evidence="2"/>
<dbReference type="Gene3D" id="3.30.565.10">
    <property type="entry name" value="Histidine kinase-like ATPase, C-terminal domain"/>
    <property type="match status" value="1"/>
</dbReference>
<dbReference type="NCBIfam" id="TIGR00229">
    <property type="entry name" value="sensory_box"/>
    <property type="match status" value="1"/>
</dbReference>
<dbReference type="GO" id="GO:0000160">
    <property type="term" value="P:phosphorelay signal transduction system"/>
    <property type="evidence" value="ECO:0007669"/>
    <property type="project" value="UniProtKB-KW"/>
</dbReference>
<keyword evidence="5" id="KW-0418">Kinase</keyword>
<evidence type="ECO:0000256" key="8">
    <source>
        <dbReference type="SAM" id="Phobius"/>
    </source>
</evidence>
<feature type="transmembrane region" description="Helical" evidence="8">
    <location>
        <begin position="105"/>
        <end position="125"/>
    </location>
</feature>
<dbReference type="InterPro" id="IPR005467">
    <property type="entry name" value="His_kinase_dom"/>
</dbReference>
<feature type="domain" description="Histidine kinase" evidence="9">
    <location>
        <begin position="604"/>
        <end position="785"/>
    </location>
</feature>
<evidence type="ECO:0000256" key="3">
    <source>
        <dbReference type="ARBA" id="ARBA00022679"/>
    </source>
</evidence>
<dbReference type="InterPro" id="IPR035965">
    <property type="entry name" value="PAS-like_dom_sf"/>
</dbReference>
<dbReference type="CDD" id="cd00130">
    <property type="entry name" value="PAS"/>
    <property type="match status" value="1"/>
</dbReference>
<dbReference type="SUPFAM" id="SSF55785">
    <property type="entry name" value="PYP-like sensor domain (PAS domain)"/>
    <property type="match status" value="2"/>
</dbReference>
<dbReference type="InterPro" id="IPR004358">
    <property type="entry name" value="Sig_transdc_His_kin-like_C"/>
</dbReference>
<reference evidence="12 13" key="1">
    <citation type="submission" date="2019-02" db="EMBL/GenBank/DDBJ databases">
        <title>Deep-cultivation of Planctomycetes and their phenomic and genomic characterization uncovers novel biology.</title>
        <authorList>
            <person name="Wiegand S."/>
            <person name="Jogler M."/>
            <person name="Boedeker C."/>
            <person name="Pinto D."/>
            <person name="Vollmers J."/>
            <person name="Rivas-Marin E."/>
            <person name="Kohn T."/>
            <person name="Peeters S.H."/>
            <person name="Heuer A."/>
            <person name="Rast P."/>
            <person name="Oberbeckmann S."/>
            <person name="Bunk B."/>
            <person name="Jeske O."/>
            <person name="Meyerdierks A."/>
            <person name="Storesund J.E."/>
            <person name="Kallscheuer N."/>
            <person name="Luecker S."/>
            <person name="Lage O.M."/>
            <person name="Pohl T."/>
            <person name="Merkel B.J."/>
            <person name="Hornburger P."/>
            <person name="Mueller R.-W."/>
            <person name="Bruemmer F."/>
            <person name="Labrenz M."/>
            <person name="Spormann A.M."/>
            <person name="Op den Camp H."/>
            <person name="Overmann J."/>
            <person name="Amann R."/>
            <person name="Jetten M.S.M."/>
            <person name="Mascher T."/>
            <person name="Medema M.H."/>
            <person name="Devos D.P."/>
            <person name="Kaster A.-K."/>
            <person name="Ovreas L."/>
            <person name="Rohde M."/>
            <person name="Galperin M.Y."/>
            <person name="Jogler C."/>
        </authorList>
    </citation>
    <scope>NUCLEOTIDE SEQUENCE [LARGE SCALE GENOMIC DNA]</scope>
    <source>
        <strain evidence="12 13">SV_7m_r</strain>
    </source>
</reference>
<organism evidence="12 13">
    <name type="scientific">Stieleria bergensis</name>
    <dbReference type="NCBI Taxonomy" id="2528025"/>
    <lineage>
        <taxon>Bacteria</taxon>
        <taxon>Pseudomonadati</taxon>
        <taxon>Planctomycetota</taxon>
        <taxon>Planctomycetia</taxon>
        <taxon>Pirellulales</taxon>
        <taxon>Pirellulaceae</taxon>
        <taxon>Stieleria</taxon>
    </lineage>
</organism>
<protein>
    <recommendedName>
        <fullName evidence="2">histidine kinase</fullName>
        <ecNumber evidence="2">2.7.13.3</ecNumber>
    </recommendedName>
</protein>
<evidence type="ECO:0000313" key="12">
    <source>
        <dbReference type="EMBL" id="QDT59892.1"/>
    </source>
</evidence>
<dbReference type="InterPro" id="IPR000700">
    <property type="entry name" value="PAS-assoc_C"/>
</dbReference>
<accession>A0A517SUT8</accession>
<evidence type="ECO:0000256" key="6">
    <source>
        <dbReference type="ARBA" id="ARBA00022840"/>
    </source>
</evidence>
<keyword evidence="3 12" id="KW-0808">Transferase</keyword>
<dbReference type="PROSITE" id="PS50113">
    <property type="entry name" value="PAC"/>
    <property type="match status" value="1"/>
</dbReference>
<dbReference type="RefSeq" id="WP_145272045.1">
    <property type="nucleotide sequence ID" value="NZ_CP036272.1"/>
</dbReference>
<dbReference type="Gene3D" id="3.30.450.20">
    <property type="entry name" value="PAS domain"/>
    <property type="match status" value="2"/>
</dbReference>
<dbReference type="InterPro" id="IPR003594">
    <property type="entry name" value="HATPase_dom"/>
</dbReference>
<sequence length="785" mass="87548">MASLRMPNVLNHLPSSEQYSNAQEYFEATYEQDLRRINRLMIALMVLQWLAAMAAALFFTPHTYLGQQSAVHAHVWATALIGFAISGSAILAMRYRPYSPNTRHIVAAMQMLWGALIIHVSGGRIEAHFHIFVSIAILSIYRDWRILVTATVVIALDHYIRGIYYPLSVFGVSTASEYRWLEHSVWVCFEVAFLGPSCARNYREIRELCNRQFELTEAKQTLDHQVAIRTHALEITNQQLSKKTIESEMLAVVARYTDNAVAITDCQLNIQWINESFTRITGRSEENAMGKCLVDLLLCSGTDRFAAKRLMLAGELQQGFTGDLLSADVHGRGYWASAEIRPIPDEKGNINRFIAIQRDITKLKTAETSLRSAEQRMRSLMNNVPGAYVRRQGIGEQRISYASDTLGDLMRVDPAVRKLGTTSSYLELIAAEDRERVTEQLREITSEGQVFELEYRIGCHSATPDQCKPLWIWERGQCIRSQTTNHCALLDSVLLDITDRVAVQSQNAALQEEMVSLSRNAGMAEVATGVLHNVGNVLNSVNTSVALLTRQTRNSALNSLQRVCDLVSQHEQSFDQFVSQDPRGKRLPEFLSAVTNAMQDEQGVVQTELESLVSNVEHIIAIVKFQQSLAGDTCVVQKLEAKDIIQQAINGCGLRRHDDGVHVQIEVDSLQIEFESDRHRILQILINLLRNARDAISDREAGTGKITIRCWRQPHAICFSVSDNGVGIAPDALTKVFRSGYTSKSHGHGFGLHSSANAAEELGGRLTAASDGPEKGAEFTLTIPV</sequence>